<evidence type="ECO:0000313" key="3">
    <source>
        <dbReference type="EMBL" id="KAA1075033.1"/>
    </source>
</evidence>
<feature type="region of interest" description="Disordered" evidence="1">
    <location>
        <begin position="62"/>
        <end position="100"/>
    </location>
</feature>
<feature type="compositionally biased region" description="Basic and acidic residues" evidence="1">
    <location>
        <begin position="70"/>
        <end position="83"/>
    </location>
</feature>
<feature type="chain" id="PRO_5022685606" evidence="2">
    <location>
        <begin position="21"/>
        <end position="637"/>
    </location>
</feature>
<dbReference type="EMBL" id="VSWC01000157">
    <property type="protein sequence ID" value="KAA1075033.1"/>
    <property type="molecule type" value="Genomic_DNA"/>
</dbReference>
<comment type="caution">
    <text evidence="3">The sequence shown here is derived from an EMBL/GenBank/DDBJ whole genome shotgun (WGS) entry which is preliminary data.</text>
</comment>
<sequence length="637" mass="72870">MKSLPVLWTWIWALCQLIQPIVLVNGPTHSLKRNFEDVGEPLEMAAENERVFHECERLKLGSDEQPGYRSEPHTSASDDEKFNDFLQGKPPAASGGVENGQNAPIGLPAITTQTPHIASYMFEIPADYPYVGLGPIPDSFNVDKIPFFESRYVEFDNLSRLTEWLPEFQRIKAKANSNSEEQLSLKYLPVVMLPFVGRSVGNDSVNSLRVVNQENFYESDRKIGQLVETLRYWLFSHHYRLSKRLGISDYARVQDRKSMHEWFRQGLFKPLHSLPATGNVDRAARKKGLGLFQRWVIWYLYSEDLERTASITAAALNGLWRKDVAQYQWQMIMEENDCFWTFVSTHVPELDQEGKGVIFPPFKPKKHANQLPHLGMMDMKDLPLRDALQFTNLIIKSPAPQEEILNIEKAIVNKIKNIYGAVEEVNKEGSTPSIPPTRFFEMRAILEPAVESGTNKLGFTIRLIDEKSEKIPLETSEERLKEMLESFRWWHENLQLGLKQSGIPLIPNSHQLFLEWLETILYGEDNSLPVFGFIDLNNGMIISQGPPAFGIIQRFVIHRLATDPSVKIILEDGPSSAGVLTSSATDEMAVLSHWYHLQFGRFWRAHLRDKVKLMEIYKKGLATRNGLPSTFKFHSSS</sequence>
<reference evidence="3 4" key="1">
    <citation type="submission" date="2019-05" db="EMBL/GenBank/DDBJ databases">
        <title>Emergence of the Ug99 lineage of the wheat stem rust pathogen through somatic hybridization.</title>
        <authorList>
            <person name="Li F."/>
            <person name="Upadhyaya N.M."/>
            <person name="Sperschneider J."/>
            <person name="Matny O."/>
            <person name="Nguyen-Phuc H."/>
            <person name="Mago R."/>
            <person name="Raley C."/>
            <person name="Miller M.E."/>
            <person name="Silverstein K.A.T."/>
            <person name="Henningsen E."/>
            <person name="Hirsch C.D."/>
            <person name="Visser B."/>
            <person name="Pretorius Z.A."/>
            <person name="Steffenson B.J."/>
            <person name="Schwessinger B."/>
            <person name="Dodds P.N."/>
            <person name="Figueroa M."/>
        </authorList>
    </citation>
    <scope>NUCLEOTIDE SEQUENCE [LARGE SCALE GENOMIC DNA]</scope>
    <source>
        <strain evidence="3">21-0</strain>
    </source>
</reference>
<proteinExistence type="predicted"/>
<accession>A0A5B0MFX8</accession>
<dbReference type="AlphaFoldDB" id="A0A5B0MFX8"/>
<name>A0A5B0MFX8_PUCGR</name>
<evidence type="ECO:0000256" key="2">
    <source>
        <dbReference type="SAM" id="SignalP"/>
    </source>
</evidence>
<feature type="signal peptide" evidence="2">
    <location>
        <begin position="1"/>
        <end position="20"/>
    </location>
</feature>
<keyword evidence="2" id="KW-0732">Signal</keyword>
<protein>
    <submittedName>
        <fullName evidence="3">Uncharacterized protein</fullName>
    </submittedName>
</protein>
<gene>
    <name evidence="3" type="ORF">PGT21_027522</name>
</gene>
<dbReference type="Proteomes" id="UP000324748">
    <property type="component" value="Unassembled WGS sequence"/>
</dbReference>
<evidence type="ECO:0000313" key="4">
    <source>
        <dbReference type="Proteomes" id="UP000324748"/>
    </source>
</evidence>
<organism evidence="3 4">
    <name type="scientific">Puccinia graminis f. sp. tritici</name>
    <dbReference type="NCBI Taxonomy" id="56615"/>
    <lineage>
        <taxon>Eukaryota</taxon>
        <taxon>Fungi</taxon>
        <taxon>Dikarya</taxon>
        <taxon>Basidiomycota</taxon>
        <taxon>Pucciniomycotina</taxon>
        <taxon>Pucciniomycetes</taxon>
        <taxon>Pucciniales</taxon>
        <taxon>Pucciniaceae</taxon>
        <taxon>Puccinia</taxon>
    </lineage>
</organism>
<evidence type="ECO:0000256" key="1">
    <source>
        <dbReference type="SAM" id="MobiDB-lite"/>
    </source>
</evidence>
<keyword evidence="4" id="KW-1185">Reference proteome</keyword>